<gene>
    <name evidence="1" type="ORF">SDC9_165110</name>
</gene>
<proteinExistence type="predicted"/>
<protein>
    <recommendedName>
        <fullName evidence="2">TRAM domain-containing protein</fullName>
    </recommendedName>
</protein>
<dbReference type="AlphaFoldDB" id="A0A645FTG9"/>
<comment type="caution">
    <text evidence="1">The sequence shown here is derived from an EMBL/GenBank/DDBJ whole genome shotgun (WGS) entry which is preliminary data.</text>
</comment>
<name>A0A645FTG9_9ZZZZ</name>
<sequence length="62" mass="6679">MQSLVGSCQEVFFEEARDGGVEGYTGTYARVWAAGEPTHAGGIYQVKIRQAEGGRLLASIME</sequence>
<dbReference type="EMBL" id="VSSQ01064952">
    <property type="protein sequence ID" value="MPN17755.1"/>
    <property type="molecule type" value="Genomic_DNA"/>
</dbReference>
<reference evidence="1" key="1">
    <citation type="submission" date="2019-08" db="EMBL/GenBank/DDBJ databases">
        <authorList>
            <person name="Kucharzyk K."/>
            <person name="Murdoch R.W."/>
            <person name="Higgins S."/>
            <person name="Loffler F."/>
        </authorList>
    </citation>
    <scope>NUCLEOTIDE SEQUENCE</scope>
</reference>
<accession>A0A645FTG9</accession>
<evidence type="ECO:0000313" key="1">
    <source>
        <dbReference type="EMBL" id="MPN17755.1"/>
    </source>
</evidence>
<evidence type="ECO:0008006" key="2">
    <source>
        <dbReference type="Google" id="ProtNLM"/>
    </source>
</evidence>
<organism evidence="1">
    <name type="scientific">bioreactor metagenome</name>
    <dbReference type="NCBI Taxonomy" id="1076179"/>
    <lineage>
        <taxon>unclassified sequences</taxon>
        <taxon>metagenomes</taxon>
        <taxon>ecological metagenomes</taxon>
    </lineage>
</organism>